<dbReference type="Proteomes" id="UP000007881">
    <property type="component" value="Chromosome"/>
</dbReference>
<dbReference type="STRING" id="1142394.PSMK_01420"/>
<dbReference type="OrthoDB" id="9796461at2"/>
<feature type="transmembrane region" description="Helical" evidence="1">
    <location>
        <begin position="357"/>
        <end position="379"/>
    </location>
</feature>
<feature type="domain" description="Acyltransferase 3" evidence="2">
    <location>
        <begin position="36"/>
        <end position="370"/>
    </location>
</feature>
<sequence>MTAANPAVAETAPAGAAARSGALGYEAWRATRFFSCLDGLRAISILAVVWHHAGGGTLPSVGLSRGFLGVDVFFAISGFLIVTLLLRERDRHGGISLRGFYARRSLRIFPVYYAFLFGIAGAYALLKPDDPTTGDILASLPAAAFYVSNFVVIPAGLLHVTWSLATEEQFYMLWAPAEKFLRKAGVYVLLAAVIAASLAVSFGLLDPWIGAVYGYDEAGVVNLPSVLGTTLLPIALGVVLAHLLHAPRGFAAVRRVAGFPGAPAFWFVAVCLGIFLVPGDIRGLTRPLLQLGMVLALAALLLRDDGPLGRSLRWKPLARIGVVSYGIYLFHKPVLVAVEAAFAGLGLPGRTDGLPGTVLLTIAAAAATWGVSELSFRFFEMPFLKLKKRFATTQAGAADVR</sequence>
<dbReference type="GO" id="GO:0009103">
    <property type="term" value="P:lipopolysaccharide biosynthetic process"/>
    <property type="evidence" value="ECO:0007669"/>
    <property type="project" value="TreeGrafter"/>
</dbReference>
<dbReference type="HOGENOM" id="CLU_005679_1_2_0"/>
<dbReference type="RefSeq" id="WP_014435521.1">
    <property type="nucleotide sequence ID" value="NC_017080.1"/>
</dbReference>
<proteinExistence type="predicted"/>
<gene>
    <name evidence="3" type="ordered locus">PSMK_01420</name>
</gene>
<dbReference type="PANTHER" id="PTHR23028">
    <property type="entry name" value="ACETYLTRANSFERASE"/>
    <property type="match status" value="1"/>
</dbReference>
<keyword evidence="1" id="KW-0812">Transmembrane</keyword>
<dbReference type="PANTHER" id="PTHR23028:SF53">
    <property type="entry name" value="ACYL_TRANSF_3 DOMAIN-CONTAINING PROTEIN"/>
    <property type="match status" value="1"/>
</dbReference>
<dbReference type="Pfam" id="PF01757">
    <property type="entry name" value="Acyl_transf_3"/>
    <property type="match status" value="1"/>
</dbReference>
<evidence type="ECO:0000313" key="3">
    <source>
        <dbReference type="EMBL" id="BAM02301.1"/>
    </source>
</evidence>
<reference evidence="3 4" key="1">
    <citation type="submission" date="2012-02" db="EMBL/GenBank/DDBJ databases">
        <title>Complete genome sequence of Phycisphaera mikurensis NBRC 102666.</title>
        <authorList>
            <person name="Ankai A."/>
            <person name="Hosoyama A."/>
            <person name="Terui Y."/>
            <person name="Sekine M."/>
            <person name="Fukai R."/>
            <person name="Kato Y."/>
            <person name="Nakamura S."/>
            <person name="Yamada-Narita S."/>
            <person name="Kawakoshi A."/>
            <person name="Fukunaga Y."/>
            <person name="Yamazaki S."/>
            <person name="Fujita N."/>
        </authorList>
    </citation>
    <scope>NUCLEOTIDE SEQUENCE [LARGE SCALE GENOMIC DNA]</scope>
    <source>
        <strain evidence="4">NBRC 102666 / KCTC 22515 / FYK2301M01</strain>
    </source>
</reference>
<keyword evidence="1" id="KW-1133">Transmembrane helix</keyword>
<dbReference type="AlphaFoldDB" id="I0IAL3"/>
<evidence type="ECO:0000313" key="4">
    <source>
        <dbReference type="Proteomes" id="UP000007881"/>
    </source>
</evidence>
<feature type="transmembrane region" description="Helical" evidence="1">
    <location>
        <begin position="146"/>
        <end position="165"/>
    </location>
</feature>
<dbReference type="InterPro" id="IPR050879">
    <property type="entry name" value="Acyltransferase_3"/>
</dbReference>
<evidence type="ECO:0000256" key="1">
    <source>
        <dbReference type="SAM" id="Phobius"/>
    </source>
</evidence>
<feature type="transmembrane region" description="Helical" evidence="1">
    <location>
        <begin position="322"/>
        <end position="345"/>
    </location>
</feature>
<dbReference type="eggNOG" id="COG1835">
    <property type="taxonomic scope" value="Bacteria"/>
</dbReference>
<accession>I0IAL3</accession>
<feature type="transmembrane region" description="Helical" evidence="1">
    <location>
        <begin position="66"/>
        <end position="86"/>
    </location>
</feature>
<protein>
    <submittedName>
        <fullName evidence="3">Putative acyltransferase</fullName>
        <ecNumber evidence="3">2.3.1.-</ecNumber>
    </submittedName>
</protein>
<feature type="transmembrane region" description="Helical" evidence="1">
    <location>
        <begin position="256"/>
        <end position="277"/>
    </location>
</feature>
<feature type="transmembrane region" description="Helical" evidence="1">
    <location>
        <begin position="106"/>
        <end position="126"/>
    </location>
</feature>
<dbReference type="GO" id="GO:0016747">
    <property type="term" value="F:acyltransferase activity, transferring groups other than amino-acyl groups"/>
    <property type="evidence" value="ECO:0007669"/>
    <property type="project" value="InterPro"/>
</dbReference>
<feature type="transmembrane region" description="Helical" evidence="1">
    <location>
        <begin position="225"/>
        <end position="244"/>
    </location>
</feature>
<keyword evidence="3" id="KW-0808">Transferase</keyword>
<keyword evidence="1" id="KW-0472">Membrane</keyword>
<evidence type="ECO:0000259" key="2">
    <source>
        <dbReference type="Pfam" id="PF01757"/>
    </source>
</evidence>
<dbReference type="EC" id="2.3.1.-" evidence="3"/>
<dbReference type="KEGG" id="phm:PSMK_01420"/>
<dbReference type="InterPro" id="IPR002656">
    <property type="entry name" value="Acyl_transf_3_dom"/>
</dbReference>
<feature type="transmembrane region" description="Helical" evidence="1">
    <location>
        <begin position="283"/>
        <end position="302"/>
    </location>
</feature>
<name>I0IAL3_PHYMF</name>
<keyword evidence="4" id="KW-1185">Reference proteome</keyword>
<keyword evidence="3" id="KW-0012">Acyltransferase</keyword>
<dbReference type="EMBL" id="AP012338">
    <property type="protein sequence ID" value="BAM02301.1"/>
    <property type="molecule type" value="Genomic_DNA"/>
</dbReference>
<dbReference type="GO" id="GO:0016020">
    <property type="term" value="C:membrane"/>
    <property type="evidence" value="ECO:0007669"/>
    <property type="project" value="TreeGrafter"/>
</dbReference>
<organism evidence="3 4">
    <name type="scientific">Phycisphaera mikurensis (strain NBRC 102666 / KCTC 22515 / FYK2301M01)</name>
    <dbReference type="NCBI Taxonomy" id="1142394"/>
    <lineage>
        <taxon>Bacteria</taxon>
        <taxon>Pseudomonadati</taxon>
        <taxon>Planctomycetota</taxon>
        <taxon>Phycisphaerae</taxon>
        <taxon>Phycisphaerales</taxon>
        <taxon>Phycisphaeraceae</taxon>
        <taxon>Phycisphaera</taxon>
    </lineage>
</organism>
<feature type="transmembrane region" description="Helical" evidence="1">
    <location>
        <begin position="186"/>
        <end position="205"/>
    </location>
</feature>